<gene>
    <name evidence="1" type="ORF">Goklo_006490</name>
</gene>
<proteinExistence type="predicted"/>
<protein>
    <submittedName>
        <fullName evidence="1">Uncharacterized protein</fullName>
    </submittedName>
</protein>
<organism evidence="1 2">
    <name type="scientific">Gossypium klotzschianum</name>
    <dbReference type="NCBI Taxonomy" id="34286"/>
    <lineage>
        <taxon>Eukaryota</taxon>
        <taxon>Viridiplantae</taxon>
        <taxon>Streptophyta</taxon>
        <taxon>Embryophyta</taxon>
        <taxon>Tracheophyta</taxon>
        <taxon>Spermatophyta</taxon>
        <taxon>Magnoliopsida</taxon>
        <taxon>eudicotyledons</taxon>
        <taxon>Gunneridae</taxon>
        <taxon>Pentapetalae</taxon>
        <taxon>rosids</taxon>
        <taxon>malvids</taxon>
        <taxon>Malvales</taxon>
        <taxon>Malvaceae</taxon>
        <taxon>Malvoideae</taxon>
        <taxon>Gossypium</taxon>
    </lineage>
</organism>
<name>A0A7J8VHR8_9ROSI</name>
<evidence type="ECO:0000313" key="2">
    <source>
        <dbReference type="Proteomes" id="UP000593573"/>
    </source>
</evidence>
<dbReference type="EMBL" id="JABFAB010000010">
    <property type="protein sequence ID" value="MBA0662357.1"/>
    <property type="molecule type" value="Genomic_DNA"/>
</dbReference>
<dbReference type="OrthoDB" id="984908at2759"/>
<comment type="caution">
    <text evidence="1">The sequence shown here is derived from an EMBL/GenBank/DDBJ whole genome shotgun (WGS) entry which is preliminary data.</text>
</comment>
<evidence type="ECO:0000313" key="1">
    <source>
        <dbReference type="EMBL" id="MBA0662357.1"/>
    </source>
</evidence>
<reference evidence="1 2" key="1">
    <citation type="journal article" date="2019" name="Genome Biol. Evol.">
        <title>Insights into the evolution of the New World diploid cottons (Gossypium, subgenus Houzingenia) based on genome sequencing.</title>
        <authorList>
            <person name="Grover C.E."/>
            <person name="Arick M.A. 2nd"/>
            <person name="Thrash A."/>
            <person name="Conover J.L."/>
            <person name="Sanders W.S."/>
            <person name="Peterson D.G."/>
            <person name="Frelichowski J.E."/>
            <person name="Scheffler J.A."/>
            <person name="Scheffler B.E."/>
            <person name="Wendel J.F."/>
        </authorList>
    </citation>
    <scope>NUCLEOTIDE SEQUENCE [LARGE SCALE GENOMIC DNA]</scope>
    <source>
        <strain evidence="1">57</strain>
        <tissue evidence="1">Leaf</tissue>
    </source>
</reference>
<accession>A0A7J8VHR8</accession>
<keyword evidence="2" id="KW-1185">Reference proteome</keyword>
<dbReference type="Proteomes" id="UP000593573">
    <property type="component" value="Unassembled WGS sequence"/>
</dbReference>
<feature type="non-terminal residue" evidence="1">
    <location>
        <position position="100"/>
    </location>
</feature>
<sequence>MTVGYRYHRWERFWTIPNDNVVVPAVQEFYASLWDQFFSNTEGHIWDIVRVRGKEMRVTSRIISDFYNASSYEKYVIDETDLEYFWDITNFLTEGRGEWK</sequence>
<dbReference type="AlphaFoldDB" id="A0A7J8VHR8"/>